<keyword evidence="3" id="KW-1133">Transmembrane helix</keyword>
<evidence type="ECO:0000256" key="4">
    <source>
        <dbReference type="SAM" id="SignalP"/>
    </source>
</evidence>
<feature type="transmembrane region" description="Helical" evidence="3">
    <location>
        <begin position="739"/>
        <end position="759"/>
    </location>
</feature>
<feature type="compositionally biased region" description="Low complexity" evidence="2">
    <location>
        <begin position="129"/>
        <end position="144"/>
    </location>
</feature>
<dbReference type="PANTHER" id="PTHR40940">
    <property type="entry name" value="PROTEIN BATD-RELATED"/>
    <property type="match status" value="1"/>
</dbReference>
<dbReference type="InterPro" id="IPR025738">
    <property type="entry name" value="BatD"/>
</dbReference>
<feature type="transmembrane region" description="Helical" evidence="3">
    <location>
        <begin position="617"/>
        <end position="635"/>
    </location>
</feature>
<dbReference type="RefSeq" id="WP_172276059.1">
    <property type="nucleotide sequence ID" value="NZ_CASGMU010000010.1"/>
</dbReference>
<feature type="signal peptide" evidence="4">
    <location>
        <begin position="1"/>
        <end position="26"/>
    </location>
</feature>
<dbReference type="SMART" id="SM00028">
    <property type="entry name" value="TPR"/>
    <property type="match status" value="1"/>
</dbReference>
<feature type="transmembrane region" description="Helical" evidence="3">
    <location>
        <begin position="771"/>
        <end position="789"/>
    </location>
</feature>
<evidence type="ECO:0000256" key="3">
    <source>
        <dbReference type="SAM" id="Phobius"/>
    </source>
</evidence>
<evidence type="ECO:0000313" key="6">
    <source>
        <dbReference type="Proteomes" id="UP000714420"/>
    </source>
</evidence>
<dbReference type="Proteomes" id="UP000714420">
    <property type="component" value="Unassembled WGS sequence"/>
</dbReference>
<dbReference type="Pfam" id="PF00515">
    <property type="entry name" value="TPR_1"/>
    <property type="match status" value="1"/>
</dbReference>
<keyword evidence="3" id="KW-0812">Transmembrane</keyword>
<dbReference type="Gene3D" id="1.25.40.10">
    <property type="entry name" value="Tetratricopeptide repeat domain"/>
    <property type="match status" value="1"/>
</dbReference>
<protein>
    <submittedName>
        <fullName evidence="5">Tetratricopeptide repeat protein</fullName>
    </submittedName>
</protein>
<sequence length="861" mass="96042">MKRFSFIIVFLTVSLAITAQKFVASAPEQVSTGDQFRLTYTIDTQDVGDFRVGKIPDGFEVLMGPSKSVYSSFNMVNGHTSSSSSITYTFIICATKKGTFNIPAAHITVRGKSIASNSVRINVSGDATGRGSQGNSNRNNNARQGNDDGELELAGSRISGSNLFIKVTASKKRVHEQEPILLTYKVYTDVALQNLDFKVPDLKGFHTQEIPLPQEKSLKLEYINGRPYKSVVWCQYILYPQRTGKLQIPGITATAYVGQRVRDVDDFEAFFNGGSGYTIVKKPIKAPEVNIQVDPLPEKPANFSGGVGKFSITAQLNKNDIKSNAPVTVRVIVSGNGNLKLIKQPVVKYPKDFDTYDAKVTDKTRLTSNGLEGSMIYDFLAVPRNEGKYEIPPIEFTYYDTQTNSYKTTKSNSLKLNVAKGSETKEANSFTGLEIETNKDIRYIKTGNSDIHDVDEFFFGSAKYIISIAVLLLIFISLFIIFRQRAINNANISKMRGKKANKVAAKRLKTAYRLMSERKDSLFYDEVLRALWGYVGDKLNIPVEKLSRDNISTELSGKNVGEETVEQFISALDECEFERYAPGDTTGNMKKTYETAMTAIMKIEDAMKKGKKRKSTATIIFLMIMLVPVQAAAITKENADSSYARKQYQQAIEDYEELLERGISPDIYYNLGNAYYRTNNITKAVLNYERALLLSPGDADIRFNLQMARSKTIDKITPESEMFFVTWYHSIVNMTSVDGWARIALISLALAIILALTYLFANPIWLRKTGFFGGISVIVIFIIANIFAANQKHYLNNRNGAIITAPSVSIKSSPSASGNVLFILHEGTKVEITDNSMKEWKHIKVADGKDGWIETSKMEII</sequence>
<keyword evidence="3" id="KW-0472">Membrane</keyword>
<feature type="chain" id="PRO_5047544419" evidence="4">
    <location>
        <begin position="27"/>
        <end position="861"/>
    </location>
</feature>
<name>A0ABX2ART3_9BACT</name>
<dbReference type="Gene3D" id="2.30.30.40">
    <property type="entry name" value="SH3 Domains"/>
    <property type="match status" value="1"/>
</dbReference>
<reference evidence="5 6" key="1">
    <citation type="submission" date="2020-05" db="EMBL/GenBank/DDBJ databases">
        <title>Distinct polysaccharide utilization as determinants for interspecies competition between intestinal Prevotella spp.</title>
        <authorList>
            <person name="Galvez E.J.C."/>
            <person name="Iljazovic A."/>
            <person name="Strowig T."/>
        </authorList>
    </citation>
    <scope>NUCLEOTIDE SEQUENCE [LARGE SCALE GENOMIC DNA]</scope>
    <source>
        <strain evidence="5 6">PMUR</strain>
    </source>
</reference>
<keyword evidence="6" id="KW-1185">Reference proteome</keyword>
<dbReference type="Pfam" id="PF13584">
    <property type="entry name" value="BatD"/>
    <property type="match status" value="3"/>
</dbReference>
<dbReference type="SUPFAM" id="SSF48452">
    <property type="entry name" value="TPR-like"/>
    <property type="match status" value="1"/>
</dbReference>
<evidence type="ECO:0000256" key="2">
    <source>
        <dbReference type="SAM" id="MobiDB-lite"/>
    </source>
</evidence>
<dbReference type="EMBL" id="JABKKF010000009">
    <property type="protein sequence ID" value="NPD92666.1"/>
    <property type="molecule type" value="Genomic_DNA"/>
</dbReference>
<dbReference type="PANTHER" id="PTHR40940:SF2">
    <property type="entry name" value="BATD"/>
    <property type="match status" value="1"/>
</dbReference>
<dbReference type="PROSITE" id="PS50293">
    <property type="entry name" value="TPR_REGION"/>
    <property type="match status" value="1"/>
</dbReference>
<gene>
    <name evidence="5" type="ORF">HPS56_09995</name>
</gene>
<dbReference type="PROSITE" id="PS50005">
    <property type="entry name" value="TPR"/>
    <property type="match status" value="1"/>
</dbReference>
<evidence type="ECO:0000313" key="5">
    <source>
        <dbReference type="EMBL" id="NPD92666.1"/>
    </source>
</evidence>
<accession>A0ABX2ART3</accession>
<keyword evidence="4" id="KW-0732">Signal</keyword>
<feature type="transmembrane region" description="Helical" evidence="3">
    <location>
        <begin position="464"/>
        <end position="482"/>
    </location>
</feature>
<dbReference type="InterPro" id="IPR011990">
    <property type="entry name" value="TPR-like_helical_dom_sf"/>
</dbReference>
<dbReference type="InterPro" id="IPR019734">
    <property type="entry name" value="TPR_rpt"/>
</dbReference>
<proteinExistence type="predicted"/>
<feature type="region of interest" description="Disordered" evidence="2">
    <location>
        <begin position="124"/>
        <end position="151"/>
    </location>
</feature>
<evidence type="ECO:0000256" key="1">
    <source>
        <dbReference type="PROSITE-ProRule" id="PRU00339"/>
    </source>
</evidence>
<keyword evidence="1" id="KW-0802">TPR repeat</keyword>
<feature type="repeat" description="TPR" evidence="1">
    <location>
        <begin position="665"/>
        <end position="698"/>
    </location>
</feature>
<organism evidence="5 6">
    <name type="scientific">Xylanibacter muris</name>
    <dbReference type="NCBI Taxonomy" id="2736290"/>
    <lineage>
        <taxon>Bacteria</taxon>
        <taxon>Pseudomonadati</taxon>
        <taxon>Bacteroidota</taxon>
        <taxon>Bacteroidia</taxon>
        <taxon>Bacteroidales</taxon>
        <taxon>Prevotellaceae</taxon>
        <taxon>Xylanibacter</taxon>
    </lineage>
</organism>
<comment type="caution">
    <text evidence="5">The sequence shown here is derived from an EMBL/GenBank/DDBJ whole genome shotgun (WGS) entry which is preliminary data.</text>
</comment>